<keyword evidence="7" id="KW-0809">Transit peptide</keyword>
<dbReference type="PANTHER" id="PTHR11727:SF13">
    <property type="entry name" value="DIMETHYLADENOSINE TRANSFERASE 2, MITOCHONDRIAL"/>
    <property type="match status" value="1"/>
</dbReference>
<dbReference type="EMBL" id="AJVK01017931">
    <property type="status" value="NOT_ANNOTATED_CDS"/>
    <property type="molecule type" value="Genomic_DNA"/>
</dbReference>
<dbReference type="EC" id="2.1.1.-" evidence="12"/>
<dbReference type="InterPro" id="IPR001737">
    <property type="entry name" value="KsgA/Erm"/>
</dbReference>
<dbReference type="SUPFAM" id="SSF53335">
    <property type="entry name" value="S-adenosyl-L-methionine-dependent methyltransferases"/>
    <property type="match status" value="1"/>
</dbReference>
<sequence length="490" mass="56836">MIAIPRNPCIQFLSHYCKRTSRITILQGEKWNLQLLRLSSTAELPEKLEPERVRRKRKTKTKDSESPQEDLLTYFTSEKQRNTLGSFPRNYFNKKLNTPNHLYIADETVARNIADCVAASSSKDTPILEINPGCGILTQQLLRVTNQKIHLFESVEEFSKNLEKIVSEHLDRVSLKKEDLTALWRIAYQDKLDNGDRVQKLLDGKLPKRDWTEEPNARIVGAIGSGNFFKHLVNSLVYQSSLLTYGRCEMFLVVPPPIYIQLTCSKDAGYLLYRYMSVLFQIFFEYEFIQKVPRKAFLPWQHDYNHAKHNKLSKVNSIDADSLYLVRIAPRKEAYDLCSPDDMQALWFFVKQNMISRTNRVIPSLEKWIPYCGLRLISQKVSPMPMGQDGENPRNGELPEFVQPCRPISKSDHRQDINIFTQFGDLTPSEMLSLFQQFRNWPEYKQSPFLSLMENSLIKMFAQDQDATTEDQVGDFVEKPAAAEDDEAER</sequence>
<dbReference type="GO" id="GO:0003723">
    <property type="term" value="F:RNA binding"/>
    <property type="evidence" value="ECO:0007669"/>
    <property type="project" value="UniProtKB-UniRule"/>
</dbReference>
<dbReference type="GO" id="GO:0005759">
    <property type="term" value="C:mitochondrial matrix"/>
    <property type="evidence" value="ECO:0007669"/>
    <property type="project" value="TreeGrafter"/>
</dbReference>
<evidence type="ECO:0000256" key="11">
    <source>
        <dbReference type="PROSITE-ProRule" id="PRU01026"/>
    </source>
</evidence>
<dbReference type="VEuPathDB" id="VectorBase:PPAPM1_006011"/>
<comment type="subcellular location">
    <subcellularLocation>
        <location evidence="1">Mitochondrion</location>
    </subcellularLocation>
</comment>
<evidence type="ECO:0000256" key="4">
    <source>
        <dbReference type="ARBA" id="ARBA00022679"/>
    </source>
</evidence>
<keyword evidence="5 11" id="KW-0949">S-adenosyl-L-methionine</keyword>
<evidence type="ECO:0000313" key="14">
    <source>
        <dbReference type="Proteomes" id="UP000092462"/>
    </source>
</evidence>
<keyword evidence="14" id="KW-1185">Reference proteome</keyword>
<feature type="binding site" evidence="11">
    <location>
        <position position="179"/>
    </location>
    <ligand>
        <name>S-adenosyl-L-methionine</name>
        <dbReference type="ChEBI" id="CHEBI:59789"/>
    </ligand>
</feature>
<evidence type="ECO:0000256" key="3">
    <source>
        <dbReference type="ARBA" id="ARBA00022603"/>
    </source>
</evidence>
<evidence type="ECO:0000256" key="1">
    <source>
        <dbReference type="ARBA" id="ARBA00004173"/>
    </source>
</evidence>
<organism evidence="13 14">
    <name type="scientific">Phlebotomus papatasi</name>
    <name type="common">Sandfly</name>
    <dbReference type="NCBI Taxonomy" id="29031"/>
    <lineage>
        <taxon>Eukaryota</taxon>
        <taxon>Metazoa</taxon>
        <taxon>Ecdysozoa</taxon>
        <taxon>Arthropoda</taxon>
        <taxon>Hexapoda</taxon>
        <taxon>Insecta</taxon>
        <taxon>Pterygota</taxon>
        <taxon>Neoptera</taxon>
        <taxon>Endopterygota</taxon>
        <taxon>Diptera</taxon>
        <taxon>Nematocera</taxon>
        <taxon>Psychodoidea</taxon>
        <taxon>Psychodidae</taxon>
        <taxon>Phlebotomus</taxon>
        <taxon>Phlebotomus</taxon>
    </lineage>
</organism>
<dbReference type="EMBL" id="AJVK01017930">
    <property type="status" value="NOT_ANNOTATED_CDS"/>
    <property type="molecule type" value="Genomic_DNA"/>
</dbReference>
<keyword evidence="2 12" id="KW-0698">rRNA processing</keyword>
<keyword evidence="10" id="KW-0804">Transcription</keyword>
<name>A0A1B0DNZ7_PHLPP</name>
<evidence type="ECO:0000256" key="7">
    <source>
        <dbReference type="ARBA" id="ARBA00022946"/>
    </source>
</evidence>
<dbReference type="InterPro" id="IPR029063">
    <property type="entry name" value="SAM-dependent_MTases_sf"/>
</dbReference>
<comment type="similarity">
    <text evidence="11 12">Belongs to the class I-like SAM-binding methyltransferase superfamily. rRNA adenine N(6)-methyltransferase family.</text>
</comment>
<dbReference type="GO" id="GO:0000179">
    <property type="term" value="F:rRNA (adenine-N6,N6-)-dimethyltransferase activity"/>
    <property type="evidence" value="ECO:0007669"/>
    <property type="project" value="UniProtKB-UniRule"/>
</dbReference>
<dbReference type="PROSITE" id="PS51689">
    <property type="entry name" value="SAM_RNA_A_N6_MT"/>
    <property type="match status" value="1"/>
</dbReference>
<evidence type="ECO:0000256" key="6">
    <source>
        <dbReference type="ARBA" id="ARBA00022884"/>
    </source>
</evidence>
<dbReference type="Gene3D" id="3.40.50.150">
    <property type="entry name" value="Vaccinia Virus protein VP39"/>
    <property type="match status" value="1"/>
</dbReference>
<comment type="caution">
    <text evidence="11">Lacks conserved residue(s) required for the propagation of feature annotation.</text>
</comment>
<keyword evidence="8" id="KW-0805">Transcription regulation</keyword>
<evidence type="ECO:0000256" key="10">
    <source>
        <dbReference type="ARBA" id="ARBA00023163"/>
    </source>
</evidence>
<reference evidence="13" key="1">
    <citation type="submission" date="2022-08" db="UniProtKB">
        <authorList>
            <consortium name="EnsemblMetazoa"/>
        </authorList>
    </citation>
    <scope>IDENTIFICATION</scope>
    <source>
        <strain evidence="13">Israel</strain>
    </source>
</reference>
<dbReference type="PANTHER" id="PTHR11727">
    <property type="entry name" value="DIMETHYLADENOSINE TRANSFERASE"/>
    <property type="match status" value="1"/>
</dbReference>
<keyword evidence="6 11" id="KW-0694">RNA-binding</keyword>
<dbReference type="EnsemblMetazoa" id="PPAI010233-RA">
    <property type="protein sequence ID" value="PPAI010233-PA"/>
    <property type="gene ID" value="PPAI010233"/>
</dbReference>
<keyword evidence="4 11" id="KW-0808">Transferase</keyword>
<evidence type="ECO:0000256" key="12">
    <source>
        <dbReference type="RuleBase" id="RU362106"/>
    </source>
</evidence>
<proteinExistence type="inferred from homology"/>
<feature type="binding site" evidence="11">
    <location>
        <position position="104"/>
    </location>
    <ligand>
        <name>S-adenosyl-L-methionine</name>
        <dbReference type="ChEBI" id="CHEBI:59789"/>
    </ligand>
</feature>
<protein>
    <recommendedName>
        <fullName evidence="12">rRNA adenine N(6)-methyltransferase</fullName>
        <ecNumber evidence="12">2.1.1.-</ecNumber>
    </recommendedName>
</protein>
<dbReference type="GO" id="GO:0034246">
    <property type="term" value="F:mitochondrial transcription factor activity"/>
    <property type="evidence" value="ECO:0007669"/>
    <property type="project" value="TreeGrafter"/>
</dbReference>
<dbReference type="VEuPathDB" id="VectorBase:PPAI010233"/>
<evidence type="ECO:0000256" key="2">
    <source>
        <dbReference type="ARBA" id="ARBA00022552"/>
    </source>
</evidence>
<evidence type="ECO:0000313" key="13">
    <source>
        <dbReference type="EnsemblMetazoa" id="PPAI010233-PA"/>
    </source>
</evidence>
<keyword evidence="3 11" id="KW-0489">Methyltransferase</keyword>
<dbReference type="Pfam" id="PF00398">
    <property type="entry name" value="RrnaAD"/>
    <property type="match status" value="1"/>
</dbReference>
<keyword evidence="9" id="KW-0496">Mitochondrion</keyword>
<evidence type="ECO:0000256" key="9">
    <source>
        <dbReference type="ARBA" id="ARBA00023128"/>
    </source>
</evidence>
<dbReference type="Proteomes" id="UP000092462">
    <property type="component" value="Unassembled WGS sequence"/>
</dbReference>
<accession>A0A1B0DNZ7</accession>
<evidence type="ECO:0000256" key="5">
    <source>
        <dbReference type="ARBA" id="ARBA00022691"/>
    </source>
</evidence>
<dbReference type="GO" id="GO:0006391">
    <property type="term" value="P:transcription initiation at mitochondrial promoter"/>
    <property type="evidence" value="ECO:0007669"/>
    <property type="project" value="TreeGrafter"/>
</dbReference>
<dbReference type="AlphaFoldDB" id="A0A1B0DNZ7"/>
<feature type="binding site" evidence="11">
    <location>
        <position position="222"/>
    </location>
    <ligand>
        <name>S-adenosyl-L-methionine</name>
        <dbReference type="ChEBI" id="CHEBI:59789"/>
    </ligand>
</feature>
<evidence type="ECO:0000256" key="8">
    <source>
        <dbReference type="ARBA" id="ARBA00023015"/>
    </source>
</evidence>
<feature type="binding site" evidence="11">
    <location>
        <position position="153"/>
    </location>
    <ligand>
        <name>S-adenosyl-L-methionine</name>
        <dbReference type="ChEBI" id="CHEBI:59789"/>
    </ligand>
</feature>